<dbReference type="InterPro" id="IPR023333">
    <property type="entry name" value="Proteasome_suB-type"/>
</dbReference>
<sequence>MSFSIGAERKASAFEGPFALDKGTTTAAFIVKEGMVVAVDSRATSGPYIASQTVKKVIEVNKYLIGTMAGGAADCYYWERVMGSYAKTHELKYDERITARAAAKYLAATLKQYRGRGLSLGTMVCGWDKNGPGLYYVDNEANCISGKIFSVGSGSLFAYGILNTEYREDLSKEEALELGRRAIFHAGHRDAYSGGVVNLYFINQNGWEKIDTNDISDLYERYMQ</sequence>
<gene>
    <name evidence="10" type="ORF">NEDG_00673</name>
</gene>
<evidence type="ECO:0000256" key="1">
    <source>
        <dbReference type="ARBA" id="ARBA00001198"/>
    </source>
</evidence>
<proteinExistence type="inferred from homology"/>
<dbReference type="GeneID" id="93647023"/>
<dbReference type="AlphaFoldDB" id="A0A177EDR6"/>
<feature type="active site" description="Nucleophile" evidence="8">
    <location>
        <position position="24"/>
    </location>
</feature>
<evidence type="ECO:0000313" key="10">
    <source>
        <dbReference type="EMBL" id="OAG29540.1"/>
    </source>
</evidence>
<dbReference type="GO" id="GO:0004298">
    <property type="term" value="F:threonine-type endopeptidase activity"/>
    <property type="evidence" value="ECO:0007669"/>
    <property type="project" value="UniProtKB-KW"/>
</dbReference>
<dbReference type="PANTHER" id="PTHR32194">
    <property type="entry name" value="METALLOPROTEASE TLDD"/>
    <property type="match status" value="1"/>
</dbReference>
<keyword evidence="11" id="KW-1185">Reference proteome</keyword>
<comment type="similarity">
    <text evidence="9">Belongs to the peptidase T1B family.</text>
</comment>
<dbReference type="InterPro" id="IPR001353">
    <property type="entry name" value="Proteasome_sua/b"/>
</dbReference>
<dbReference type="STRING" id="1805483.A0A177EDR6"/>
<dbReference type="Pfam" id="PF00227">
    <property type="entry name" value="Proteasome"/>
    <property type="match status" value="1"/>
</dbReference>
<evidence type="ECO:0000256" key="6">
    <source>
        <dbReference type="ARBA" id="ARBA00022942"/>
    </source>
</evidence>
<keyword evidence="5" id="KW-0378">Hydrolase</keyword>
<evidence type="ECO:0000256" key="9">
    <source>
        <dbReference type="RuleBase" id="RU004203"/>
    </source>
</evidence>
<evidence type="ECO:0000313" key="11">
    <source>
        <dbReference type="Proteomes" id="UP000185944"/>
    </source>
</evidence>
<dbReference type="OrthoDB" id="37597at2759"/>
<dbReference type="GO" id="GO:0010499">
    <property type="term" value="P:proteasomal ubiquitin-independent protein catabolic process"/>
    <property type="evidence" value="ECO:0007669"/>
    <property type="project" value="EnsemblFungi"/>
</dbReference>
<dbReference type="PROSITE" id="PS00854">
    <property type="entry name" value="PROTEASOME_BETA_1"/>
    <property type="match status" value="1"/>
</dbReference>
<dbReference type="GO" id="GO:0005777">
    <property type="term" value="C:peroxisome"/>
    <property type="evidence" value="ECO:0007669"/>
    <property type="project" value="EnsemblFungi"/>
</dbReference>
<evidence type="ECO:0000256" key="2">
    <source>
        <dbReference type="ARBA" id="ARBA00022490"/>
    </source>
</evidence>
<dbReference type="SUPFAM" id="SSF56235">
    <property type="entry name" value="N-terminal nucleophile aminohydrolases (Ntn hydrolases)"/>
    <property type="match status" value="1"/>
</dbReference>
<dbReference type="VEuPathDB" id="MicrosporidiaDB:NEDG_00673"/>
<keyword evidence="2 9" id="KW-0963">Cytoplasm</keyword>
<keyword evidence="3" id="KW-0645">Protease</keyword>
<dbReference type="PANTHER" id="PTHR32194:SF3">
    <property type="entry name" value="PROTEASOME SUBUNIT BETA"/>
    <property type="match status" value="1"/>
</dbReference>
<comment type="function">
    <text evidence="9">Component of the proteasome, a multicatalytic proteinase complex which is characterized by its ability to cleave peptides with Arg, Phe, Tyr, Leu, and Glu adjacent to the leaving group at neutral or slightly basic pH. The proteasome has an ATP-dependent proteolytic activity.</text>
</comment>
<dbReference type="GO" id="GO:0043161">
    <property type="term" value="P:proteasome-mediated ubiquitin-dependent protein catabolic process"/>
    <property type="evidence" value="ECO:0007669"/>
    <property type="project" value="EnsemblFungi"/>
</dbReference>
<keyword evidence="4" id="KW-0888">Threonine protease</keyword>
<dbReference type="RefSeq" id="XP_067544188.1">
    <property type="nucleotide sequence ID" value="XM_067688091.1"/>
</dbReference>
<comment type="subcellular location">
    <subcellularLocation>
        <location evidence="9">Cytoplasm</location>
    </subcellularLocation>
    <subcellularLocation>
        <location evidence="9">Nucleus</location>
    </subcellularLocation>
</comment>
<accession>A0A177EDR6</accession>
<reference evidence="10 11" key="1">
    <citation type="submission" date="2016-02" db="EMBL/GenBank/DDBJ databases">
        <title>Discovery of a natural microsporidian pathogen with a broad tissue tropism in Caenorhabditis elegans.</title>
        <authorList>
            <person name="Luallen R.J."/>
            <person name="Reinke A.W."/>
            <person name="Tong L."/>
            <person name="Botts M.R."/>
            <person name="Felix M.-A."/>
            <person name="Troemel E.R."/>
        </authorList>
    </citation>
    <scope>NUCLEOTIDE SEQUENCE [LARGE SCALE GENOMIC DNA]</scope>
    <source>
        <strain evidence="10 11">JUm2807</strain>
    </source>
</reference>
<dbReference type="Proteomes" id="UP000185944">
    <property type="component" value="Unassembled WGS sequence"/>
</dbReference>
<comment type="subunit">
    <text evidence="9">Component of the proteasome complex.</text>
</comment>
<dbReference type="Gene3D" id="3.60.20.10">
    <property type="entry name" value="Glutamine Phosphoribosylpyrophosphate, subunit 1, domain 1"/>
    <property type="match status" value="1"/>
</dbReference>
<dbReference type="CDD" id="cd03761">
    <property type="entry name" value="proteasome_beta_type_5"/>
    <property type="match status" value="1"/>
</dbReference>
<dbReference type="GO" id="GO:0005634">
    <property type="term" value="C:nucleus"/>
    <property type="evidence" value="ECO:0007669"/>
    <property type="project" value="UniProtKB-SubCell"/>
</dbReference>
<dbReference type="EMBL" id="LTDL01000040">
    <property type="protein sequence ID" value="OAG29540.1"/>
    <property type="molecule type" value="Genomic_DNA"/>
</dbReference>
<keyword evidence="7" id="KW-0865">Zymogen</keyword>
<keyword evidence="6 9" id="KW-0647">Proteasome</keyword>
<evidence type="ECO:0000256" key="4">
    <source>
        <dbReference type="ARBA" id="ARBA00022698"/>
    </source>
</evidence>
<dbReference type="InterPro" id="IPR029055">
    <property type="entry name" value="Ntn_hydrolases_N"/>
</dbReference>
<comment type="caution">
    <text evidence="10">The sequence shown here is derived from an EMBL/GenBank/DDBJ whole genome shotgun (WGS) entry which is preliminary data.</text>
</comment>
<name>A0A177EDR6_9MICR</name>
<dbReference type="PRINTS" id="PR00141">
    <property type="entry name" value="PROTEASOME"/>
</dbReference>
<dbReference type="GO" id="GO:0019774">
    <property type="term" value="C:proteasome core complex, beta-subunit complex"/>
    <property type="evidence" value="ECO:0007669"/>
    <property type="project" value="EnsemblFungi"/>
</dbReference>
<dbReference type="PROSITE" id="PS51476">
    <property type="entry name" value="PROTEASOME_BETA_2"/>
    <property type="match status" value="1"/>
</dbReference>
<dbReference type="InterPro" id="IPR000243">
    <property type="entry name" value="Pept_T1A_subB"/>
</dbReference>
<organism evidence="10 11">
    <name type="scientific">Nematocida displodere</name>
    <dbReference type="NCBI Taxonomy" id="1805483"/>
    <lineage>
        <taxon>Eukaryota</taxon>
        <taxon>Fungi</taxon>
        <taxon>Fungi incertae sedis</taxon>
        <taxon>Microsporidia</taxon>
        <taxon>Nematocida</taxon>
    </lineage>
</organism>
<evidence type="ECO:0000256" key="8">
    <source>
        <dbReference type="PIRSR" id="PIRSR600243-1"/>
    </source>
</evidence>
<protein>
    <recommendedName>
        <fullName evidence="9">Proteasome subunit beta</fullName>
    </recommendedName>
</protein>
<evidence type="ECO:0000256" key="7">
    <source>
        <dbReference type="ARBA" id="ARBA00023145"/>
    </source>
</evidence>
<dbReference type="GO" id="GO:0080129">
    <property type="term" value="P:proteasome core complex assembly"/>
    <property type="evidence" value="ECO:0007669"/>
    <property type="project" value="EnsemblFungi"/>
</dbReference>
<dbReference type="InterPro" id="IPR016050">
    <property type="entry name" value="Proteasome_bsu_CS"/>
</dbReference>
<comment type="catalytic activity">
    <reaction evidence="1">
        <text>Cleavage of peptide bonds with very broad specificity.</text>
        <dbReference type="EC" id="3.4.25.1"/>
    </reaction>
</comment>
<keyword evidence="9" id="KW-0539">Nucleus</keyword>
<evidence type="ECO:0000256" key="3">
    <source>
        <dbReference type="ARBA" id="ARBA00022670"/>
    </source>
</evidence>
<evidence type="ECO:0000256" key="5">
    <source>
        <dbReference type="ARBA" id="ARBA00022801"/>
    </source>
</evidence>